<reference evidence="2" key="2">
    <citation type="submission" date="2016-05" db="EMBL/GenBank/DDBJ databases">
        <authorList>
            <person name="Lavstsen T."/>
            <person name="Jespersen J.S."/>
        </authorList>
    </citation>
    <scope>NUCLEOTIDE SEQUENCE</scope>
    <source>
        <strain evidence="2">NML04-0072</strain>
    </source>
</reference>
<dbReference type="GeneID" id="60770188"/>
<evidence type="ECO:0000256" key="1">
    <source>
        <dbReference type="SAM" id="SignalP"/>
    </source>
</evidence>
<protein>
    <recommendedName>
        <fullName evidence="6">Cytochrome C</fullName>
    </recommendedName>
</protein>
<sequence>MFKKLLPALFLLALIPSAAANGPTYSTRDLFISRCTGETATTGISRQSAANICACTFDQISSRYGSNWPQALDSQDIGNKPELTRFIDTATRQCVSRHMSR</sequence>
<reference evidence="3 5" key="3">
    <citation type="submission" date="2017-06" db="EMBL/GenBank/DDBJ databases">
        <authorList>
            <consortium name="Pathogen Informatics"/>
        </authorList>
    </citation>
    <scope>NUCLEOTIDE SEQUENCE [LARGE SCALE GENOMIC DNA]</scope>
    <source>
        <strain evidence="3 5">NCTC10596</strain>
    </source>
</reference>
<keyword evidence="1" id="KW-0732">Signal</keyword>
<accession>A0A1A9RKF2</accession>
<dbReference type="AlphaFoldDB" id="A0A1A9RKF2"/>
<evidence type="ECO:0008006" key="6">
    <source>
        <dbReference type="Google" id="ProtNLM"/>
    </source>
</evidence>
<gene>
    <name evidence="2" type="ORF">A7P90_06680</name>
    <name evidence="3" type="ORF">SAMEA4412678_01286</name>
</gene>
<evidence type="ECO:0000313" key="4">
    <source>
        <dbReference type="Proteomes" id="UP000077589"/>
    </source>
</evidence>
<reference evidence="4" key="1">
    <citation type="submission" date="2016-05" db="EMBL/GenBank/DDBJ databases">
        <title>Draft genome of Corynebacterium afermentans subsp. afermentans LCDC 88199T.</title>
        <authorList>
            <person name="Bernier A.-M."/>
            <person name="Bernard K."/>
        </authorList>
    </citation>
    <scope>NUCLEOTIDE SEQUENCE [LARGE SCALE GENOMIC DNA]</scope>
    <source>
        <strain evidence="4">NML04-0072</strain>
    </source>
</reference>
<dbReference type="EMBL" id="LXSG01000033">
    <property type="protein sequence ID" value="OAM18605.1"/>
    <property type="molecule type" value="Genomic_DNA"/>
</dbReference>
<dbReference type="STRING" id="539.A7P85_01475"/>
<dbReference type="KEGG" id="ecor:SAMEA4412678_1286"/>
<proteinExistence type="predicted"/>
<evidence type="ECO:0000313" key="2">
    <source>
        <dbReference type="EMBL" id="OAM18605.1"/>
    </source>
</evidence>
<dbReference type="EMBL" id="LT906482">
    <property type="protein sequence ID" value="SNW08881.1"/>
    <property type="molecule type" value="Genomic_DNA"/>
</dbReference>
<organism evidence="2 4">
    <name type="scientific">Eikenella corrodens</name>
    <dbReference type="NCBI Taxonomy" id="539"/>
    <lineage>
        <taxon>Bacteria</taxon>
        <taxon>Pseudomonadati</taxon>
        <taxon>Pseudomonadota</taxon>
        <taxon>Betaproteobacteria</taxon>
        <taxon>Neisseriales</taxon>
        <taxon>Neisseriaceae</taxon>
        <taxon>Eikenella</taxon>
    </lineage>
</organism>
<dbReference type="Proteomes" id="UP000215465">
    <property type="component" value="Chromosome 1"/>
</dbReference>
<evidence type="ECO:0000313" key="5">
    <source>
        <dbReference type="Proteomes" id="UP000215465"/>
    </source>
</evidence>
<name>A0A1A9RKF2_EIKCO</name>
<feature type="signal peptide" evidence="1">
    <location>
        <begin position="1"/>
        <end position="20"/>
    </location>
</feature>
<feature type="chain" id="PRO_5015060646" description="Cytochrome C" evidence="1">
    <location>
        <begin position="21"/>
        <end position="101"/>
    </location>
</feature>
<dbReference type="Proteomes" id="UP000077589">
    <property type="component" value="Unassembled WGS sequence"/>
</dbReference>
<dbReference type="RefSeq" id="WP_003823932.1">
    <property type="nucleotide sequence ID" value="NZ_CP082861.1"/>
</dbReference>
<dbReference type="OrthoDB" id="8611608at2"/>
<evidence type="ECO:0000313" key="3">
    <source>
        <dbReference type="EMBL" id="SNW08881.1"/>
    </source>
</evidence>